<comment type="function">
    <text evidence="14 15">Catalyzes the oxidation of 3-carboxy-2-hydroxy-4-methylpentanoate (3-isopropylmalate) to 3-carboxy-4-methyl-2-oxopentanoate. The product decarboxylates to 4-methyl-2 oxopentanoate.</text>
</comment>
<dbReference type="SMART" id="SM01329">
    <property type="entry name" value="Iso_dh"/>
    <property type="match status" value="1"/>
</dbReference>
<sequence>MPAFRIAALPGEGVGPEIIAQARKVLEALEPLGFHAEVEEGAVGGVAFESHGSPLPDETLSVVRRADAVLFGTVGNPRFDHLARALRPERALLGLRRELGLFACLKEVVVPPDLARLSPLRTERVASTDLLVVRELNGDVYTGLPRGQRSAPDGAFEGQREGFDTMRYAEEEVRRIAHIAFDMARARRGKLASVDKANVLETSGLWRSVVSELAAQYPDVELTHLYADNALMQLIGRPASFDVILTGNLFGDLLSDAASVLTGSIGLPASAMLGDGAKGMFEAGHGTALDIAGRDVANPIACIRALGLLLRHSARRPDLSAVVEAAIRSVLGQGLRTADIQCSSTLLVGTARMGDLIADAVRSGSTPAITKH</sequence>
<dbReference type="RefSeq" id="WP_153283657.1">
    <property type="nucleotide sequence ID" value="NZ_CP045644.1"/>
</dbReference>
<dbReference type="EC" id="1.1.1.85" evidence="14"/>
<dbReference type="GO" id="GO:0005829">
    <property type="term" value="C:cytosol"/>
    <property type="evidence" value="ECO:0007669"/>
    <property type="project" value="TreeGrafter"/>
</dbReference>
<evidence type="ECO:0000313" key="18">
    <source>
        <dbReference type="Proteomes" id="UP000326780"/>
    </source>
</evidence>
<feature type="site" description="Important for catalysis" evidence="14">
    <location>
        <position position="141"/>
    </location>
</feature>
<dbReference type="NCBIfam" id="TIGR00169">
    <property type="entry name" value="leuB"/>
    <property type="match status" value="1"/>
</dbReference>
<comment type="caution">
    <text evidence="14">Lacks conserved residue(s) required for the propagation of feature annotation.</text>
</comment>
<dbReference type="HAMAP" id="MF_01033">
    <property type="entry name" value="LeuB_type1"/>
    <property type="match status" value="1"/>
</dbReference>
<dbReference type="Gene3D" id="3.40.718.10">
    <property type="entry name" value="Isopropylmalate Dehydrogenase"/>
    <property type="match status" value="1"/>
</dbReference>
<evidence type="ECO:0000256" key="2">
    <source>
        <dbReference type="ARBA" id="ARBA00001936"/>
    </source>
</evidence>
<gene>
    <name evidence="14 17" type="primary">leuB</name>
    <name evidence="17" type="ORF">GFK26_20895</name>
</gene>
<dbReference type="SUPFAM" id="SSF53659">
    <property type="entry name" value="Isocitrate/Isopropylmalate dehydrogenase-like"/>
    <property type="match status" value="1"/>
</dbReference>
<evidence type="ECO:0000256" key="9">
    <source>
        <dbReference type="ARBA" id="ARBA00022842"/>
    </source>
</evidence>
<dbReference type="PANTHER" id="PTHR42979">
    <property type="entry name" value="3-ISOPROPYLMALATE DEHYDROGENASE"/>
    <property type="match status" value="1"/>
</dbReference>
<organism evidence="17 18">
    <name type="scientific">Variovorax paradoxus</name>
    <dbReference type="NCBI Taxonomy" id="34073"/>
    <lineage>
        <taxon>Bacteria</taxon>
        <taxon>Pseudomonadati</taxon>
        <taxon>Pseudomonadota</taxon>
        <taxon>Betaproteobacteria</taxon>
        <taxon>Burkholderiales</taxon>
        <taxon>Comamonadaceae</taxon>
        <taxon>Variovorax</taxon>
    </lineage>
</organism>
<feature type="binding site" evidence="14">
    <location>
        <position position="228"/>
    </location>
    <ligand>
        <name>Mg(2+)</name>
        <dbReference type="ChEBI" id="CHEBI:18420"/>
    </ligand>
</feature>
<comment type="cofactor">
    <cofactor evidence="2">
        <name>Mn(2+)</name>
        <dbReference type="ChEBI" id="CHEBI:29035"/>
    </cofactor>
</comment>
<evidence type="ECO:0000256" key="10">
    <source>
        <dbReference type="ARBA" id="ARBA00023002"/>
    </source>
</evidence>
<name>A0A5Q0M5W3_VARPD</name>
<dbReference type="EMBL" id="CP045644">
    <property type="protein sequence ID" value="QFZ85041.1"/>
    <property type="molecule type" value="Genomic_DNA"/>
</dbReference>
<evidence type="ECO:0000256" key="3">
    <source>
        <dbReference type="ARBA" id="ARBA00004762"/>
    </source>
</evidence>
<keyword evidence="9 14" id="KW-0460">Magnesium</keyword>
<evidence type="ECO:0000313" key="17">
    <source>
        <dbReference type="EMBL" id="QFZ85041.1"/>
    </source>
</evidence>
<evidence type="ECO:0000256" key="14">
    <source>
        <dbReference type="HAMAP-Rule" id="MF_01033"/>
    </source>
</evidence>
<evidence type="ECO:0000256" key="13">
    <source>
        <dbReference type="ARBA" id="ARBA00023304"/>
    </source>
</evidence>
<evidence type="ECO:0000256" key="6">
    <source>
        <dbReference type="ARBA" id="ARBA00022430"/>
    </source>
</evidence>
<dbReference type="AlphaFoldDB" id="A0A5Q0M5W3"/>
<comment type="catalytic activity">
    <reaction evidence="1 14 15">
        <text>(2R,3S)-3-isopropylmalate + NAD(+) = 4-methyl-2-oxopentanoate + CO2 + NADH</text>
        <dbReference type="Rhea" id="RHEA:32271"/>
        <dbReference type="ChEBI" id="CHEBI:16526"/>
        <dbReference type="ChEBI" id="CHEBI:17865"/>
        <dbReference type="ChEBI" id="CHEBI:35121"/>
        <dbReference type="ChEBI" id="CHEBI:57540"/>
        <dbReference type="ChEBI" id="CHEBI:57945"/>
        <dbReference type="EC" id="1.1.1.85"/>
    </reaction>
</comment>
<evidence type="ECO:0000256" key="12">
    <source>
        <dbReference type="ARBA" id="ARBA00023211"/>
    </source>
</evidence>
<keyword evidence="6 14" id="KW-0432">Leucine biosynthesis</keyword>
<reference evidence="17 18" key="1">
    <citation type="submission" date="2019-10" db="EMBL/GenBank/DDBJ databases">
        <title>Complete genome sequence of Variovorax paradoxus 5C-2.</title>
        <authorList>
            <person name="Gogoleva N.E."/>
            <person name="Balkin A.S."/>
        </authorList>
    </citation>
    <scope>NUCLEOTIDE SEQUENCE [LARGE SCALE GENOMIC DNA]</scope>
    <source>
        <strain evidence="17 18">5C-2</strain>
    </source>
</reference>
<dbReference type="PANTHER" id="PTHR42979:SF1">
    <property type="entry name" value="3-ISOPROPYLMALATE DEHYDROGENASE"/>
    <property type="match status" value="1"/>
</dbReference>
<evidence type="ECO:0000256" key="1">
    <source>
        <dbReference type="ARBA" id="ARBA00000624"/>
    </source>
</evidence>
<dbReference type="InterPro" id="IPR024084">
    <property type="entry name" value="IsoPropMal-DH-like_dom"/>
</dbReference>
<dbReference type="GO" id="GO:0000287">
    <property type="term" value="F:magnesium ion binding"/>
    <property type="evidence" value="ECO:0007669"/>
    <property type="project" value="InterPro"/>
</dbReference>
<evidence type="ECO:0000256" key="7">
    <source>
        <dbReference type="ARBA" id="ARBA00022605"/>
    </source>
</evidence>
<feature type="binding site" evidence="14">
    <location>
        <position position="228"/>
    </location>
    <ligand>
        <name>substrate</name>
    </ligand>
</feature>
<dbReference type="GO" id="GO:0051287">
    <property type="term" value="F:NAD binding"/>
    <property type="evidence" value="ECO:0007669"/>
    <property type="project" value="InterPro"/>
</dbReference>
<keyword evidence="13 14" id="KW-0100">Branched-chain amino acid biosynthesis</keyword>
<comment type="similarity">
    <text evidence="4 14">Belongs to the isocitrate and isopropylmalate dehydrogenases family. LeuB type 1 subfamily.</text>
</comment>
<dbReference type="InterPro" id="IPR019818">
    <property type="entry name" value="IsoCit/isopropylmalate_DH_CS"/>
</dbReference>
<dbReference type="UniPathway" id="UPA00048">
    <property type="reaction ID" value="UER00072"/>
</dbReference>
<keyword evidence="14" id="KW-0963">Cytoplasm</keyword>
<evidence type="ECO:0000256" key="4">
    <source>
        <dbReference type="ARBA" id="ARBA00008319"/>
    </source>
</evidence>
<evidence type="ECO:0000259" key="16">
    <source>
        <dbReference type="SMART" id="SM01329"/>
    </source>
</evidence>
<feature type="site" description="Important for catalysis" evidence="14">
    <location>
        <position position="196"/>
    </location>
</feature>
<comment type="cofactor">
    <cofactor evidence="14 15">
        <name>Mg(2+)</name>
        <dbReference type="ChEBI" id="CHEBI:18420"/>
    </cofactor>
    <cofactor evidence="14 15">
        <name>Mn(2+)</name>
        <dbReference type="ChEBI" id="CHEBI:29035"/>
    </cofactor>
    <text evidence="14 15">Binds 1 Mg(2+) or Mn(2+) ion per subunit.</text>
</comment>
<dbReference type="GO" id="GO:0003862">
    <property type="term" value="F:3-isopropylmalate dehydrogenase activity"/>
    <property type="evidence" value="ECO:0007669"/>
    <property type="project" value="UniProtKB-UniRule"/>
</dbReference>
<evidence type="ECO:0000256" key="11">
    <source>
        <dbReference type="ARBA" id="ARBA00023027"/>
    </source>
</evidence>
<keyword evidence="11 14" id="KW-0520">NAD</keyword>
<keyword evidence="12 14" id="KW-0464">Manganese</keyword>
<feature type="binding site" evidence="14">
    <location>
        <position position="134"/>
    </location>
    <ligand>
        <name>substrate</name>
    </ligand>
</feature>
<dbReference type="PROSITE" id="PS00470">
    <property type="entry name" value="IDH_IMDH"/>
    <property type="match status" value="1"/>
</dbReference>
<feature type="domain" description="Isopropylmalate dehydrogenase-like" evidence="16">
    <location>
        <begin position="5"/>
        <end position="357"/>
    </location>
</feature>
<dbReference type="InterPro" id="IPR004429">
    <property type="entry name" value="Isopropylmalate_DH"/>
</dbReference>
<feature type="binding site" evidence="14">
    <location>
        <position position="256"/>
    </location>
    <ligand>
        <name>Mg(2+)</name>
        <dbReference type="ChEBI" id="CHEBI:18420"/>
    </ligand>
</feature>
<feature type="binding site" evidence="14">
    <location>
        <position position="252"/>
    </location>
    <ligand>
        <name>Mg(2+)</name>
        <dbReference type="ChEBI" id="CHEBI:18420"/>
    </ligand>
</feature>
<dbReference type="GO" id="GO:0009098">
    <property type="term" value="P:L-leucine biosynthetic process"/>
    <property type="evidence" value="ECO:0007669"/>
    <property type="project" value="UniProtKB-UniRule"/>
</dbReference>
<evidence type="ECO:0000256" key="5">
    <source>
        <dbReference type="ARBA" id="ARBA00011738"/>
    </source>
</evidence>
<keyword evidence="10 14" id="KW-0560">Oxidoreductase</keyword>
<comment type="subcellular location">
    <subcellularLocation>
        <location evidence="14">Cytoplasm</location>
    </subcellularLocation>
</comment>
<feature type="binding site" evidence="14">
    <location>
        <position position="96"/>
    </location>
    <ligand>
        <name>substrate</name>
    </ligand>
</feature>
<dbReference type="FunFam" id="3.40.718.10:FF:000006">
    <property type="entry name" value="3-isopropylmalate dehydrogenase"/>
    <property type="match status" value="1"/>
</dbReference>
<comment type="subunit">
    <text evidence="5 14 15">Homodimer.</text>
</comment>
<comment type="pathway">
    <text evidence="3 14 15">Amino-acid biosynthesis; L-leucine biosynthesis; L-leucine from 3-methyl-2-oxobutanoate: step 3/4.</text>
</comment>
<dbReference type="Pfam" id="PF00180">
    <property type="entry name" value="Iso_dh"/>
    <property type="match status" value="1"/>
</dbReference>
<keyword evidence="8 14" id="KW-0479">Metal-binding</keyword>
<accession>A0A5Q0M5W3</accession>
<keyword evidence="7 14" id="KW-0028">Amino-acid biosynthesis</keyword>
<evidence type="ECO:0000256" key="8">
    <source>
        <dbReference type="ARBA" id="ARBA00022723"/>
    </source>
</evidence>
<protein>
    <recommendedName>
        <fullName evidence="14">3-isopropylmalate dehydrogenase</fullName>
        <ecNumber evidence="14">1.1.1.85</ecNumber>
    </recommendedName>
    <alternativeName>
        <fullName evidence="14">3-IPM-DH</fullName>
    </alternativeName>
    <alternativeName>
        <fullName evidence="14">Beta-IPM dehydrogenase</fullName>
        <shortName evidence="14">IMDH</shortName>
    </alternativeName>
</protein>
<dbReference type="Proteomes" id="UP000326780">
    <property type="component" value="Chromosome"/>
</dbReference>
<evidence type="ECO:0000256" key="15">
    <source>
        <dbReference type="RuleBase" id="RU004445"/>
    </source>
</evidence>
<proteinExistence type="inferred from homology"/>